<organism evidence="1 2">
    <name type="scientific">Methylacidiphilum infernorum (isolate V4)</name>
    <name type="common">Methylokorus infernorum (strain V4)</name>
    <dbReference type="NCBI Taxonomy" id="481448"/>
    <lineage>
        <taxon>Bacteria</taxon>
        <taxon>Pseudomonadati</taxon>
        <taxon>Verrucomicrobiota</taxon>
        <taxon>Methylacidiphilae</taxon>
        <taxon>Methylacidiphilales</taxon>
        <taxon>Methylacidiphilaceae</taxon>
        <taxon>Methylacidiphilum (ex Ratnadevi et al. 2023)</taxon>
    </lineage>
</organism>
<dbReference type="PDBsum" id="5YKA"/>
<dbReference type="PDB" id="6A2E">
    <property type="method" value="X-ray"/>
    <property type="resolution" value="1.94 A"/>
    <property type="chains" value="A=1-305"/>
</dbReference>
<dbReference type="PDB" id="5YVZ">
    <property type="method" value="X-ray"/>
    <property type="resolution" value="1.60 A"/>
    <property type="chains" value="A=1-305"/>
</dbReference>
<dbReference type="EMBL" id="CP000975">
    <property type="protein sequence ID" value="ACD83067.1"/>
    <property type="molecule type" value="Genomic_DNA"/>
</dbReference>
<evidence type="ECO:0007829" key="6">
    <source>
        <dbReference type="PDB" id="5YKA"/>
    </source>
</evidence>
<dbReference type="PDBsum" id="5Y9I"/>
<dbReference type="SMR" id="B3DUR4"/>
<keyword evidence="7 8" id="KW-0479">Metal-binding</keyword>
<evidence type="ECO:0007829" key="5">
    <source>
        <dbReference type="PDB" id="5Y9Y"/>
    </source>
</evidence>
<dbReference type="PDB" id="5YW0">
    <property type="method" value="X-ray"/>
    <property type="resolution" value="1.49 A"/>
    <property type="chains" value="A=1-305"/>
</dbReference>
<evidence type="ECO:0007829" key="8">
    <source>
        <dbReference type="PDB" id="5YW0"/>
    </source>
</evidence>
<feature type="binding site" evidence="8">
    <location>
        <position position="127"/>
    </location>
    <ligand>
        <name>succinate</name>
        <dbReference type="ChEBI" id="CHEBI:30031"/>
        <label>1</label>
    </ligand>
</feature>
<dbReference type="Pfam" id="PF11004">
    <property type="entry name" value="Kdo_hydroxy"/>
    <property type="match status" value="1"/>
</dbReference>
<feature type="binding site" evidence="7 8">
    <location>
        <position position="260"/>
    </location>
    <ligand>
        <name>Fe(3+)</name>
        <dbReference type="ChEBI" id="CHEBI:29034"/>
    </ligand>
</feature>
<dbReference type="STRING" id="481448.Minf_1012"/>
<feature type="binding site" evidence="4 7">
    <location>
        <position position="127"/>
    </location>
    <ligand>
        <name>2-oxoglutarate</name>
        <dbReference type="ChEBI" id="CHEBI:16810"/>
    </ligand>
</feature>
<dbReference type="PDB" id="5Y9I">
    <property type="method" value="X-ray"/>
    <property type="resolution" value="1.90 A"/>
    <property type="chains" value="A=1-305"/>
</dbReference>
<feature type="binding site" evidence="7 8">
    <location>
        <position position="148"/>
    </location>
    <ligand>
        <name>Fe(3+)</name>
        <dbReference type="ChEBI" id="CHEBI:29034"/>
    </ligand>
</feature>
<dbReference type="PDBsum" id="5Y9Y"/>
<feature type="binding site" evidence="4 7">
    <location>
        <position position="162"/>
    </location>
    <ligand>
        <name>2-oxoglutarate</name>
        <dbReference type="ChEBI" id="CHEBI:16810"/>
    </ligand>
</feature>
<evidence type="ECO:0000313" key="1">
    <source>
        <dbReference type="EMBL" id="ACD83067.1"/>
    </source>
</evidence>
<dbReference type="eggNOG" id="ENOG502Z7Z3">
    <property type="taxonomic scope" value="Bacteria"/>
</dbReference>
<dbReference type="PDB" id="5Y9X">
    <property type="method" value="X-ray"/>
    <property type="resolution" value="1.39 A"/>
    <property type="chains" value="A=1-305"/>
</dbReference>
<protein>
    <recommendedName>
        <fullName evidence="9">3-deoxy-D-manno-oct-2-ulosonic acid (Kdo) hydroxylase</fullName>
    </recommendedName>
</protein>
<feature type="binding site" evidence="8">
    <location>
        <position position="176"/>
    </location>
    <ligand>
        <name>succinate</name>
        <dbReference type="ChEBI" id="CHEBI:30031"/>
        <label>1</label>
    </ligand>
</feature>
<reference evidence="6 7" key="3">
    <citation type="journal article" date="2018" name="J. Mol. Biol.">
        <title>Biochemical and Structural Insights into an Fe(II)/alpha-Ketoglutarate/O&lt;sub&gt;2&lt;/sub&gt;-Dependent Dioxygenase, Kdo 3-Hydroxylase (KdoO).</title>
        <authorList>
            <person name="Joo S.H."/>
            <person name="Pemble C.W."/>
            <person name="Yang E.G."/>
            <person name="Raetz C.R.H."/>
            <person name="Chung H.S."/>
        </authorList>
    </citation>
    <scope>X-RAY CRYSTALLOGRAPHY (1.45 ANGSTROMS) IN COMPLEX WITH 2-OXOGLUTARATE; FE(3+) AND SUCCINATE</scope>
</reference>
<feature type="binding site" evidence="4 7">
    <location>
        <position position="174"/>
    </location>
    <ligand>
        <name>2-oxoglutarate</name>
        <dbReference type="ChEBI" id="CHEBI:16810"/>
    </ligand>
</feature>
<evidence type="ECO:0007829" key="3">
    <source>
        <dbReference type="PDB" id="5Y9I"/>
    </source>
</evidence>
<dbReference type="InterPro" id="IPR021266">
    <property type="entry name" value="Kdo_hydroxlase"/>
</dbReference>
<feature type="binding site" evidence="5">
    <location>
        <position position="174"/>
    </location>
    <ligand>
        <name>succinate</name>
        <dbReference type="ChEBI" id="CHEBI:30031"/>
        <label>2</label>
    </ligand>
</feature>
<sequence>MFPMDTKTNEQPIIQFDAESWEAEFTQEIQDKAIEGLESGSVLFFPKLNFPLLTEELKFLDPTWVSGAKNISYDPRSATLKGVEGKSEDLRLLSGLLKRYAEKTAAFLHLLFPFYGSSLKIARTSFRPVEISGRATSARKDDTRLHVDAFPSSPTGGERILRVFSNINPQGKPRSWRIGEPFQNYLNHLLPQLSPPAPGKRFLLYLFGITKGYRSLYDHYMLELHDKGKLDLEYQKNSPQVAFDFPAGSTWIVFTDQVLHAVDKGQFLLEQTFHLKVNALKHPEKSPLKLLETALNKKLVSSESF</sequence>
<evidence type="ECO:0007829" key="7">
    <source>
        <dbReference type="PDB" id="5YVZ"/>
    </source>
</evidence>
<accession>B3DUR4</accession>
<proteinExistence type="evidence at protein level"/>
<reference evidence="1 2" key="1">
    <citation type="journal article" date="2008" name="Biol. Direct">
        <title>Complete genome sequence of the extremely acidophilic methanotroph isolate V4, Methylacidiphilum infernorum, a representative of the bacterial phylum Verrucomicrobia.</title>
        <authorList>
            <person name="Hou S."/>
            <person name="Makarova K.S."/>
            <person name="Saw J.H."/>
            <person name="Senin P."/>
            <person name="Ly B.V."/>
            <person name="Zhou Z."/>
            <person name="Ren Y."/>
            <person name="Wang J."/>
            <person name="Galperin M.Y."/>
            <person name="Omelchenko M.V."/>
            <person name="Wolf Y.I."/>
            <person name="Yutin N."/>
            <person name="Koonin E.V."/>
            <person name="Stott M.B."/>
            <person name="Mountain B.W."/>
            <person name="Crowe M.A."/>
            <person name="Smirnova A.V."/>
            <person name="Dunfield P.F."/>
            <person name="Feng L."/>
            <person name="Wang L."/>
            <person name="Alam M."/>
        </authorList>
    </citation>
    <scope>NUCLEOTIDE SEQUENCE [LARGE SCALE GENOMIC DNA]</scope>
    <source>
        <strain evidence="2">Isolate V4</strain>
    </source>
</reference>
<evidence type="ECO:0000313" key="2">
    <source>
        <dbReference type="Proteomes" id="UP000009149"/>
    </source>
</evidence>
<feature type="binding site" evidence="4 7">
    <location>
        <position position="176"/>
    </location>
    <ligand>
        <name>2-oxoglutarate</name>
        <dbReference type="ChEBI" id="CHEBI:16810"/>
    </ligand>
</feature>
<feature type="binding site" evidence="5">
    <location>
        <position position="176"/>
    </location>
    <ligand>
        <name>succinate</name>
        <dbReference type="ChEBI" id="CHEBI:30031"/>
        <label>2</label>
    </ligand>
</feature>
<feature type="binding site" evidence="7 8">
    <location>
        <position position="146"/>
    </location>
    <ligand>
        <name>Fe(3+)</name>
        <dbReference type="ChEBI" id="CHEBI:29034"/>
    </ligand>
</feature>
<dbReference type="PDBsum" id="5YVZ"/>
<dbReference type="PDBsum" id="5YW0"/>
<dbReference type="KEGG" id="min:Minf_1012"/>
<dbReference type="PDB" id="5YKA">
    <property type="method" value="X-ray"/>
    <property type="resolution" value="1.45 A"/>
    <property type="chains" value="A=1-305"/>
</dbReference>
<dbReference type="PDBsum" id="5Y9X"/>
<dbReference type="HOGENOM" id="CLU_083861_0_0_0"/>
<dbReference type="Proteomes" id="UP000009149">
    <property type="component" value="Chromosome"/>
</dbReference>
<dbReference type="AlphaFoldDB" id="B3DUR4"/>
<evidence type="ECO:0008006" key="9">
    <source>
        <dbReference type="Google" id="ProtNLM"/>
    </source>
</evidence>
<name>B3DUR4_METI4</name>
<feature type="binding site" evidence="8">
    <location>
        <position position="174"/>
    </location>
    <ligand>
        <name>succinate</name>
        <dbReference type="ChEBI" id="CHEBI:30031"/>
        <label>1</label>
    </ligand>
</feature>
<dbReference type="PDB" id="5Y9Y">
    <property type="method" value="X-ray"/>
    <property type="resolution" value="1.60 A"/>
    <property type="chains" value="A=1-305"/>
</dbReference>
<evidence type="ECO:0007829" key="4">
    <source>
        <dbReference type="PDB" id="5Y9X"/>
    </source>
</evidence>
<gene>
    <name evidence="1" type="ordered locus">Minf_1012</name>
</gene>
<reference evidence="3 4" key="2">
    <citation type="submission" date="2017-08" db="PDB data bank">
        <title>Biochemical and structural insights of Fe(II)/alpha-ketoglutarate/O2-dependent dioxygenase, KdoO from Methylacidiphilum infernorum V4.</title>
        <authorList>
            <person name="Chung H.S."/>
            <person name="Pemble IV C.W."/>
            <person name="Joo S.H."/>
        </authorList>
    </citation>
    <scope>X-RAY CRYSTALLOGRAPHY (1.39 ANGSTROMS) IN COMPLEX WITH 2-OXOGLUTARATE AND SUCCINATE</scope>
</reference>
<dbReference type="PDBsum" id="6A2E"/>
<dbReference type="GO" id="GO:0046872">
    <property type="term" value="F:metal ion binding"/>
    <property type="evidence" value="ECO:0007669"/>
    <property type="project" value="UniProtKB-KW"/>
</dbReference>
<keyword evidence="3 4" id="KW-0002">3D-structure</keyword>